<accession>A0A8J3H3X4</accession>
<name>A0A8J3H3X4_9RHOB</name>
<dbReference type="EMBL" id="BNAP01000002">
    <property type="protein sequence ID" value="GHG83829.1"/>
    <property type="molecule type" value="Genomic_DNA"/>
</dbReference>
<reference evidence="2" key="1">
    <citation type="journal article" date="2014" name="Int. J. Syst. Evol. Microbiol.">
        <title>Complete genome sequence of Corynebacterium casei LMG S-19264T (=DSM 44701T), isolated from a smear-ripened cheese.</title>
        <authorList>
            <consortium name="US DOE Joint Genome Institute (JGI-PGF)"/>
            <person name="Walter F."/>
            <person name="Albersmeier A."/>
            <person name="Kalinowski J."/>
            <person name="Ruckert C."/>
        </authorList>
    </citation>
    <scope>NUCLEOTIDE SEQUENCE</scope>
    <source>
        <strain evidence="2">CGMCC 1.7081</strain>
    </source>
</reference>
<protein>
    <recommendedName>
        <fullName evidence="4">RNA-binding protein</fullName>
    </recommendedName>
</protein>
<dbReference type="Proteomes" id="UP000611500">
    <property type="component" value="Unassembled WGS sequence"/>
</dbReference>
<proteinExistence type="predicted"/>
<organism evidence="2 3">
    <name type="scientific">Pseudodonghicola xiamenensis</name>
    <dbReference type="NCBI Taxonomy" id="337702"/>
    <lineage>
        <taxon>Bacteria</taxon>
        <taxon>Pseudomonadati</taxon>
        <taxon>Pseudomonadota</taxon>
        <taxon>Alphaproteobacteria</taxon>
        <taxon>Rhodobacterales</taxon>
        <taxon>Paracoccaceae</taxon>
        <taxon>Pseudodonghicola</taxon>
    </lineage>
</organism>
<keyword evidence="3" id="KW-1185">Reference proteome</keyword>
<feature type="region of interest" description="Disordered" evidence="1">
    <location>
        <begin position="95"/>
        <end position="134"/>
    </location>
</feature>
<gene>
    <name evidence="2" type="ORF">GCM10010961_09580</name>
</gene>
<reference evidence="2" key="2">
    <citation type="submission" date="2020-09" db="EMBL/GenBank/DDBJ databases">
        <authorList>
            <person name="Sun Q."/>
            <person name="Zhou Y."/>
        </authorList>
    </citation>
    <scope>NUCLEOTIDE SEQUENCE</scope>
    <source>
        <strain evidence="2">CGMCC 1.7081</strain>
    </source>
</reference>
<dbReference type="InterPro" id="IPR007922">
    <property type="entry name" value="DciA-like"/>
</dbReference>
<dbReference type="PIRSF" id="PIRSF032064">
    <property type="entry name" value="UCP032064"/>
    <property type="match status" value="1"/>
</dbReference>
<dbReference type="AlphaFoldDB" id="A0A8J3H3X4"/>
<sequence length="152" mass="16619">MLNDQIRRAGESRGFAVTRVLTHWAEIAGPEIASIARPVNIGYGRQGFGATLTILTTGAQAPMLEMQKEKLRERVNAVYGYNAISRVRITQTAPTGFAEGHARFEPMPPKQAPQPSPEVEKEVSRTAEGVGDADLRAALERLGRNVLSKRSH</sequence>
<evidence type="ECO:0008006" key="4">
    <source>
        <dbReference type="Google" id="ProtNLM"/>
    </source>
</evidence>
<evidence type="ECO:0000313" key="2">
    <source>
        <dbReference type="EMBL" id="GHG83829.1"/>
    </source>
</evidence>
<dbReference type="Pfam" id="PF05258">
    <property type="entry name" value="DciA"/>
    <property type="match status" value="1"/>
</dbReference>
<feature type="compositionally biased region" description="Pro residues" evidence="1">
    <location>
        <begin position="106"/>
        <end position="116"/>
    </location>
</feature>
<dbReference type="PANTHER" id="PTHR36456">
    <property type="entry name" value="UPF0232 PROTEIN SCO3875"/>
    <property type="match status" value="1"/>
</dbReference>
<evidence type="ECO:0000313" key="3">
    <source>
        <dbReference type="Proteomes" id="UP000611500"/>
    </source>
</evidence>
<evidence type="ECO:0000256" key="1">
    <source>
        <dbReference type="SAM" id="MobiDB-lite"/>
    </source>
</evidence>
<dbReference type="InterPro" id="IPR010593">
    <property type="entry name" value="DUF1159"/>
</dbReference>
<dbReference type="PANTHER" id="PTHR36456:SF1">
    <property type="entry name" value="UPF0232 PROTEIN SCO3875"/>
    <property type="match status" value="1"/>
</dbReference>
<comment type="caution">
    <text evidence="2">The sequence shown here is derived from an EMBL/GenBank/DDBJ whole genome shotgun (WGS) entry which is preliminary data.</text>
</comment>